<keyword evidence="1" id="KW-0812">Transmembrane</keyword>
<dbReference type="AlphaFoldDB" id="A0A7W5GDI4"/>
<dbReference type="EMBL" id="JACHXW010000025">
    <property type="protein sequence ID" value="MBB3155483.1"/>
    <property type="molecule type" value="Genomic_DNA"/>
</dbReference>
<evidence type="ECO:0000313" key="2">
    <source>
        <dbReference type="EMBL" id="MBB3155483.1"/>
    </source>
</evidence>
<accession>A0A7W5GDI4</accession>
<comment type="caution">
    <text evidence="2">The sequence shown here is derived from an EMBL/GenBank/DDBJ whole genome shotgun (WGS) entry which is preliminary data.</text>
</comment>
<keyword evidence="1" id="KW-1133">Transmembrane helix</keyword>
<feature type="transmembrane region" description="Helical" evidence="1">
    <location>
        <begin position="12"/>
        <end position="30"/>
    </location>
</feature>
<name>A0A7W5GDI4_9BACL</name>
<dbReference type="Proteomes" id="UP000518605">
    <property type="component" value="Unassembled WGS sequence"/>
</dbReference>
<proteinExistence type="predicted"/>
<gene>
    <name evidence="2" type="ORF">FHS16_005591</name>
</gene>
<keyword evidence="3" id="KW-1185">Reference proteome</keyword>
<dbReference type="RefSeq" id="WP_183570211.1">
    <property type="nucleotide sequence ID" value="NZ_CBCSLB010000024.1"/>
</dbReference>
<sequence>MRIRAAVEGKKGTILLLLLLLAMNAVFIFMHVNHYEFYIQPLARWNIPLLLNMSALTVAVLVSRKWRRFSIIISILGMFLVAFRMWGLIMGWNYATIESPKGTETLVIKYRDAIHGERTYFYQFYQSSRLTITMEYLTVLDLMVPNDEFDIYPNAKRTLGSDHPIWLSETEVKFHTKDGPFTLIIDNGYSKDRKF</sequence>
<keyword evidence="1" id="KW-0472">Membrane</keyword>
<evidence type="ECO:0000256" key="1">
    <source>
        <dbReference type="SAM" id="Phobius"/>
    </source>
</evidence>
<evidence type="ECO:0000313" key="3">
    <source>
        <dbReference type="Proteomes" id="UP000518605"/>
    </source>
</evidence>
<feature type="transmembrane region" description="Helical" evidence="1">
    <location>
        <begin position="69"/>
        <end position="92"/>
    </location>
</feature>
<reference evidence="2 3" key="1">
    <citation type="submission" date="2020-08" db="EMBL/GenBank/DDBJ databases">
        <title>Genomic Encyclopedia of Type Strains, Phase III (KMG-III): the genomes of soil and plant-associated and newly described type strains.</title>
        <authorList>
            <person name="Whitman W."/>
        </authorList>
    </citation>
    <scope>NUCLEOTIDE SEQUENCE [LARGE SCALE GENOMIC DNA]</scope>
    <source>
        <strain evidence="2 3">CECT 8234</strain>
    </source>
</reference>
<feature type="transmembrane region" description="Helical" evidence="1">
    <location>
        <begin position="42"/>
        <end position="62"/>
    </location>
</feature>
<organism evidence="2 3">
    <name type="scientific">Paenibacillus endophyticus</name>
    <dbReference type="NCBI Taxonomy" id="1294268"/>
    <lineage>
        <taxon>Bacteria</taxon>
        <taxon>Bacillati</taxon>
        <taxon>Bacillota</taxon>
        <taxon>Bacilli</taxon>
        <taxon>Bacillales</taxon>
        <taxon>Paenibacillaceae</taxon>
        <taxon>Paenibacillus</taxon>
    </lineage>
</organism>
<protein>
    <submittedName>
        <fullName evidence="2">Cytochrome c oxidase subunit IV</fullName>
    </submittedName>
</protein>